<evidence type="ECO:0000313" key="2">
    <source>
        <dbReference type="EMBL" id="GMS94527.1"/>
    </source>
</evidence>
<keyword evidence="1" id="KW-1133">Transmembrane helix</keyword>
<name>A0AAV5TJE7_9BILA</name>
<feature type="non-terminal residue" evidence="2">
    <location>
        <position position="111"/>
    </location>
</feature>
<proteinExistence type="predicted"/>
<keyword evidence="3" id="KW-1185">Reference proteome</keyword>
<dbReference type="Proteomes" id="UP001432027">
    <property type="component" value="Unassembled WGS sequence"/>
</dbReference>
<reference evidence="2" key="1">
    <citation type="submission" date="2023-10" db="EMBL/GenBank/DDBJ databases">
        <title>Genome assembly of Pristionchus species.</title>
        <authorList>
            <person name="Yoshida K."/>
            <person name="Sommer R.J."/>
        </authorList>
    </citation>
    <scope>NUCLEOTIDE SEQUENCE</scope>
    <source>
        <strain evidence="2">RS0144</strain>
    </source>
</reference>
<feature type="transmembrane region" description="Helical" evidence="1">
    <location>
        <begin position="60"/>
        <end position="81"/>
    </location>
</feature>
<comment type="caution">
    <text evidence="2">The sequence shown here is derived from an EMBL/GenBank/DDBJ whole genome shotgun (WGS) entry which is preliminary data.</text>
</comment>
<dbReference type="EMBL" id="BTSX01000004">
    <property type="protein sequence ID" value="GMS94527.1"/>
    <property type="molecule type" value="Genomic_DNA"/>
</dbReference>
<evidence type="ECO:0000313" key="3">
    <source>
        <dbReference type="Proteomes" id="UP001432027"/>
    </source>
</evidence>
<accession>A0AAV5TJE7</accession>
<protein>
    <recommendedName>
        <fullName evidence="4">G protein-coupled receptor</fullName>
    </recommendedName>
</protein>
<gene>
    <name evidence="2" type="ORF">PENTCL1PPCAC_16701</name>
</gene>
<keyword evidence="1" id="KW-0812">Transmembrane</keyword>
<evidence type="ECO:0008006" key="4">
    <source>
        <dbReference type="Google" id="ProtNLM"/>
    </source>
</evidence>
<evidence type="ECO:0000256" key="1">
    <source>
        <dbReference type="SAM" id="Phobius"/>
    </source>
</evidence>
<dbReference type="AlphaFoldDB" id="A0AAV5TJE7"/>
<keyword evidence="1" id="KW-0472">Membrane</keyword>
<organism evidence="2 3">
    <name type="scientific">Pristionchus entomophagus</name>
    <dbReference type="NCBI Taxonomy" id="358040"/>
    <lineage>
        <taxon>Eukaryota</taxon>
        <taxon>Metazoa</taxon>
        <taxon>Ecdysozoa</taxon>
        <taxon>Nematoda</taxon>
        <taxon>Chromadorea</taxon>
        <taxon>Rhabditida</taxon>
        <taxon>Rhabditina</taxon>
        <taxon>Diplogasteromorpha</taxon>
        <taxon>Diplogasteroidea</taxon>
        <taxon>Neodiplogasteridae</taxon>
        <taxon>Pristionchus</taxon>
    </lineage>
</organism>
<sequence>MLPLQYCSAHFSSPSNGNEIALKNLCPSCSWFEKQRNFGVIPSLDATNISANCVYQVTTFVTVIGTFVLMVFSVTCTIHIFRMISMYRHLKSSVRITITLRQTRQSLVQVF</sequence>